<dbReference type="EnsemblPlants" id="QL09p003658:mrna">
    <property type="protein sequence ID" value="QL09p003658:mrna"/>
    <property type="gene ID" value="QL09p003658"/>
</dbReference>
<keyword evidence="2" id="KW-1185">Reference proteome</keyword>
<dbReference type="SUPFAM" id="SSF54427">
    <property type="entry name" value="NTF2-like"/>
    <property type="match status" value="1"/>
</dbReference>
<dbReference type="PANTHER" id="PTHR33698">
    <property type="entry name" value="NUCLEAR TRANSPORT FACTOR 2 (NTF2)-LIKE PROTEIN"/>
    <property type="match status" value="1"/>
</dbReference>
<dbReference type="FunCoup" id="A0A7N2RA32">
    <property type="interactions" value="515"/>
</dbReference>
<accession>A0A7N2RA32</accession>
<evidence type="ECO:0008006" key="3">
    <source>
        <dbReference type="Google" id="ProtNLM"/>
    </source>
</evidence>
<name>A0A7N2RA32_QUELO</name>
<dbReference type="Gene3D" id="3.10.450.50">
    <property type="match status" value="2"/>
</dbReference>
<evidence type="ECO:0000313" key="2">
    <source>
        <dbReference type="Proteomes" id="UP000594261"/>
    </source>
</evidence>
<dbReference type="InterPro" id="IPR032710">
    <property type="entry name" value="NTF2-like_dom_sf"/>
</dbReference>
<evidence type="ECO:0000313" key="1">
    <source>
        <dbReference type="EnsemblPlants" id="QL09p003658:mrna"/>
    </source>
</evidence>
<protein>
    <recommendedName>
        <fullName evidence="3">SnoaL-like domain-containing protein</fullName>
    </recommendedName>
</protein>
<dbReference type="AlphaFoldDB" id="A0A7N2RA32"/>
<dbReference type="InParanoid" id="A0A7N2RA32"/>
<reference evidence="1" key="2">
    <citation type="submission" date="2021-01" db="UniProtKB">
        <authorList>
            <consortium name="EnsemblPlants"/>
        </authorList>
    </citation>
    <scope>IDENTIFICATION</scope>
</reference>
<reference evidence="1 2" key="1">
    <citation type="journal article" date="2016" name="G3 (Bethesda)">
        <title>First Draft Assembly and Annotation of the Genome of a California Endemic Oak Quercus lobata Nee (Fagaceae).</title>
        <authorList>
            <person name="Sork V.L."/>
            <person name="Fitz-Gibbon S.T."/>
            <person name="Puiu D."/>
            <person name="Crepeau M."/>
            <person name="Gugger P.F."/>
            <person name="Sherman R."/>
            <person name="Stevens K."/>
            <person name="Langley C.H."/>
            <person name="Pellegrini M."/>
            <person name="Salzberg S.L."/>
        </authorList>
    </citation>
    <scope>NUCLEOTIDE SEQUENCE [LARGE SCALE GENOMIC DNA]</scope>
    <source>
        <strain evidence="1 2">cv. SW786</strain>
    </source>
</reference>
<organism evidence="1 2">
    <name type="scientific">Quercus lobata</name>
    <name type="common">Valley oak</name>
    <dbReference type="NCBI Taxonomy" id="97700"/>
    <lineage>
        <taxon>Eukaryota</taxon>
        <taxon>Viridiplantae</taxon>
        <taxon>Streptophyta</taxon>
        <taxon>Embryophyta</taxon>
        <taxon>Tracheophyta</taxon>
        <taxon>Spermatophyta</taxon>
        <taxon>Magnoliopsida</taxon>
        <taxon>eudicotyledons</taxon>
        <taxon>Gunneridae</taxon>
        <taxon>Pentapetalae</taxon>
        <taxon>rosids</taxon>
        <taxon>fabids</taxon>
        <taxon>Fagales</taxon>
        <taxon>Fagaceae</taxon>
        <taxon>Quercus</taxon>
    </lineage>
</organism>
<dbReference type="Proteomes" id="UP000594261">
    <property type="component" value="Chromosome 9"/>
</dbReference>
<dbReference type="EMBL" id="LRBV02000009">
    <property type="status" value="NOT_ANNOTATED_CDS"/>
    <property type="molecule type" value="Genomic_DNA"/>
</dbReference>
<dbReference type="PANTHER" id="PTHR33698:SF3">
    <property type="entry name" value="OS09G0266000 PROTEIN"/>
    <property type="match status" value="1"/>
</dbReference>
<dbReference type="Gramene" id="QL09p003658:mrna">
    <property type="protein sequence ID" value="QL09p003658:mrna"/>
    <property type="gene ID" value="QL09p003658"/>
</dbReference>
<sequence>MLSLISPSPPLLHFTTNKATLQNFIIPSTSSNTRGSRGRWVPRTVTRVSSSDETKVATASIPTTTTTTKVNVVDDDEDVVVESAEEVVRKFYDGINGRDLASVEDLIASNCVYEDLIFATPFVGRKSAAYIVRNFYKGINVHDLVSVEELIAGNCVNDEILQFFKKFTDSTSIDLQFVIDDLSTEDSSAVGVTWHLDWRKRPFPFSKGCSFYRLEVVNKKRQIIYGRDVVEPAIKPGEAALVIIRGVTWLLQQFPQLADRL</sequence>
<proteinExistence type="predicted"/>